<reference evidence="1" key="1">
    <citation type="submission" date="2021-02" db="EMBL/GenBank/DDBJ databases">
        <authorList>
            <person name="Nowell W R."/>
        </authorList>
    </citation>
    <scope>NUCLEOTIDE SEQUENCE</scope>
</reference>
<dbReference type="SMART" id="SM00248">
    <property type="entry name" value="ANK"/>
    <property type="match status" value="3"/>
</dbReference>
<protein>
    <recommendedName>
        <fullName evidence="3">Ankyrin repeat protein</fullName>
    </recommendedName>
</protein>
<comment type="caution">
    <text evidence="1">The sequence shown here is derived from an EMBL/GenBank/DDBJ whole genome shotgun (WGS) entry which is preliminary data.</text>
</comment>
<organism evidence="1 2">
    <name type="scientific">Rotaria sordida</name>
    <dbReference type="NCBI Taxonomy" id="392033"/>
    <lineage>
        <taxon>Eukaryota</taxon>
        <taxon>Metazoa</taxon>
        <taxon>Spiralia</taxon>
        <taxon>Gnathifera</taxon>
        <taxon>Rotifera</taxon>
        <taxon>Eurotatoria</taxon>
        <taxon>Bdelloidea</taxon>
        <taxon>Philodinida</taxon>
        <taxon>Philodinidae</taxon>
        <taxon>Rotaria</taxon>
    </lineage>
</organism>
<dbReference type="SUPFAM" id="SSF48403">
    <property type="entry name" value="Ankyrin repeat"/>
    <property type="match status" value="1"/>
</dbReference>
<dbReference type="InterPro" id="IPR002110">
    <property type="entry name" value="Ankyrin_rpt"/>
</dbReference>
<dbReference type="Gene3D" id="1.25.40.20">
    <property type="entry name" value="Ankyrin repeat-containing domain"/>
    <property type="match status" value="1"/>
</dbReference>
<accession>A0A815RS79</accession>
<dbReference type="EMBL" id="CAJNOL010002262">
    <property type="protein sequence ID" value="CAF1481736.1"/>
    <property type="molecule type" value="Genomic_DNA"/>
</dbReference>
<dbReference type="AlphaFoldDB" id="A0A815RS79"/>
<keyword evidence="2" id="KW-1185">Reference proteome</keyword>
<name>A0A815RS79_9BILA</name>
<evidence type="ECO:0008006" key="3">
    <source>
        <dbReference type="Google" id="ProtNLM"/>
    </source>
</evidence>
<dbReference type="InterPro" id="IPR036770">
    <property type="entry name" value="Ankyrin_rpt-contain_sf"/>
</dbReference>
<sequence>MKSFDLNNLKDSIACLFWAVASGHEKKVERKEIFTMKIAVNSLLSLLDVGTSFCYWLLGRDLLEEEVKCIQELFIKVKNPEDELILINELKCLSPGKDLLLICNTKNYNLVQWCILNNYTQALNILLEYGCNPTRTGLSGFDLPLALACCLNRMDMIQILLDYGANKSETTILSSTTLQYLSQQTNKEYYLKLIDLLKNRNSINSVNIALKFDDLAMFNLLMGETIHSSLISDSSTSSSSSFAHMIQTNNDSNIKISETDSDLFRDKLKIENYVERQISIDAEDSVEQQQQQQQQQQQHIIPNDDLSDYAEHGHFFYLCDTVDGESPAVNQYDGIQTLSEKCNQVERIHEEETCAPVATTDGGYYTVDESSVQIKSQPLITTINRKKLLEIHMEENIQNLCITQTEQFHHHKKQNEVIHRTKSQQQLTKFSYNNRTMHRRSLPNNVYYHIIDQPSKHFRSTSSSLLSNISNPTKHTAYLLRLLHQMIEHEAETILEYFLKKHCDEFNNHFYTATKSSDIQLQTYELLSNIKSDKIYNVLLSSNCAYFDQVTTSLCDRENNTLVHSLLGQNPLKYQPTEMIKMVERYMTYGLKEFINRPNLSNYCMMQVLLCNEHFLKMIFFPRSPQSSSNNLRINTETMTTLLPIYDLEIVEKWRNSYLILLEILIKHGARIDISAGSYRNSLDCLLSTLLDLAKRLTSIITTTFDMKYLKHLIIILISSLNQTKNRLISFKYNIERFIQLLFFIHINNDDLSDILSIIHLLLQYEYQPLRLNKNTLTHLFKLWITNPNFLCSSLMGKDLFMQQFLKIIIRRLSLSNENTLLLPSSPTTNLPNKSSLILNENDLCLQNLFFILLNLLSIHQTCLQIHSIYQLILIFINHTTYNIINNDKLQLPIVYLCLQIKIIHSCLLIPFIDLFLMLHSSIMINKTKDMLLQIPLKRLSIDLYKYFLSNEKSKKSVYSLRSLSSRYLYQHLQKPFIDSVNRLPIGDALKERLIHFHDI</sequence>
<gene>
    <name evidence="1" type="ORF">JXQ802_LOCUS39343</name>
</gene>
<evidence type="ECO:0000313" key="1">
    <source>
        <dbReference type="EMBL" id="CAF1481736.1"/>
    </source>
</evidence>
<dbReference type="Proteomes" id="UP000663870">
    <property type="component" value="Unassembled WGS sequence"/>
</dbReference>
<evidence type="ECO:0000313" key="2">
    <source>
        <dbReference type="Proteomes" id="UP000663870"/>
    </source>
</evidence>
<proteinExistence type="predicted"/>